<evidence type="ECO:0000313" key="1">
    <source>
        <dbReference type="EMBL" id="QHT08673.1"/>
    </source>
</evidence>
<reference evidence="1" key="1">
    <citation type="journal article" date="2020" name="Nature">
        <title>Giant virus diversity and host interactions through global metagenomics.</title>
        <authorList>
            <person name="Schulz F."/>
            <person name="Roux S."/>
            <person name="Paez-Espino D."/>
            <person name="Jungbluth S."/>
            <person name="Walsh D.A."/>
            <person name="Denef V.J."/>
            <person name="McMahon K.D."/>
            <person name="Konstantinidis K.T."/>
            <person name="Eloe-Fadrosh E.A."/>
            <person name="Kyrpides N.C."/>
            <person name="Woyke T."/>
        </authorList>
    </citation>
    <scope>NUCLEOTIDE SEQUENCE</scope>
    <source>
        <strain evidence="1">GVMAG-M-3300023109-53</strain>
    </source>
</reference>
<protein>
    <submittedName>
        <fullName evidence="1">Uncharacterized protein</fullName>
    </submittedName>
</protein>
<dbReference type="AlphaFoldDB" id="A0A6C0CWS5"/>
<organism evidence="1">
    <name type="scientific">viral metagenome</name>
    <dbReference type="NCBI Taxonomy" id="1070528"/>
    <lineage>
        <taxon>unclassified sequences</taxon>
        <taxon>metagenomes</taxon>
        <taxon>organismal metagenomes</taxon>
    </lineage>
</organism>
<sequence length="39" mass="4985">MNFYWKIHNFILRYFVFICIYIEEHKLDMPLEDIMQSEN</sequence>
<accession>A0A6C0CWS5</accession>
<proteinExistence type="predicted"/>
<name>A0A6C0CWS5_9ZZZZ</name>
<dbReference type="EMBL" id="MN739500">
    <property type="protein sequence ID" value="QHT08673.1"/>
    <property type="molecule type" value="Genomic_DNA"/>
</dbReference>